<dbReference type="HOGENOM" id="CLU_2105073_0_0_7"/>
<dbReference type="EMBL" id="CP003360">
    <property type="protein sequence ID" value="AFM26725.1"/>
    <property type="molecule type" value="Genomic_DNA"/>
</dbReference>
<proteinExistence type="predicted"/>
<organism evidence="1 2">
    <name type="scientific">Desulfomonile tiedjei (strain ATCC 49306 / DSM 6799 / DCB-1)</name>
    <dbReference type="NCBI Taxonomy" id="706587"/>
    <lineage>
        <taxon>Bacteria</taxon>
        <taxon>Pseudomonadati</taxon>
        <taxon>Thermodesulfobacteriota</taxon>
        <taxon>Desulfomonilia</taxon>
        <taxon>Desulfomonilales</taxon>
        <taxon>Desulfomonilaceae</taxon>
        <taxon>Desulfomonile</taxon>
    </lineage>
</organism>
<protein>
    <submittedName>
        <fullName evidence="1">Uncharacterized protein</fullName>
    </submittedName>
</protein>
<name>I4CAY4_DESTA</name>
<dbReference type="RefSeq" id="WP_014811850.1">
    <property type="nucleotide sequence ID" value="NC_018025.1"/>
</dbReference>
<dbReference type="AlphaFoldDB" id="I4CAY4"/>
<accession>I4CAY4</accession>
<sequence length="115" mass="13082">MNLRAASIIIVLLILGICASNGYAGTERTQFLVVCQELLNQARAYEARSTQHNRIAKVLMQQIEAMARQPKNEATIAAIDQLFTQYDENRALENKFRELYRQASEEAKQCMKSTD</sequence>
<evidence type="ECO:0000313" key="1">
    <source>
        <dbReference type="EMBL" id="AFM26725.1"/>
    </source>
</evidence>
<evidence type="ECO:0000313" key="2">
    <source>
        <dbReference type="Proteomes" id="UP000006055"/>
    </source>
</evidence>
<dbReference type="KEGG" id="dti:Desti_4087"/>
<gene>
    <name evidence="1" type="ordered locus">Desti_4087</name>
</gene>
<reference evidence="2" key="1">
    <citation type="submission" date="2012-06" db="EMBL/GenBank/DDBJ databases">
        <title>Complete sequence of chromosome of Desulfomonile tiedjei DSM 6799.</title>
        <authorList>
            <person name="Lucas S."/>
            <person name="Copeland A."/>
            <person name="Lapidus A."/>
            <person name="Glavina del Rio T."/>
            <person name="Dalin E."/>
            <person name="Tice H."/>
            <person name="Bruce D."/>
            <person name="Goodwin L."/>
            <person name="Pitluck S."/>
            <person name="Peters L."/>
            <person name="Ovchinnikova G."/>
            <person name="Zeytun A."/>
            <person name="Lu M."/>
            <person name="Kyrpides N."/>
            <person name="Mavromatis K."/>
            <person name="Ivanova N."/>
            <person name="Brettin T."/>
            <person name="Detter J.C."/>
            <person name="Han C."/>
            <person name="Larimer F."/>
            <person name="Land M."/>
            <person name="Hauser L."/>
            <person name="Markowitz V."/>
            <person name="Cheng J.-F."/>
            <person name="Hugenholtz P."/>
            <person name="Woyke T."/>
            <person name="Wu D."/>
            <person name="Spring S."/>
            <person name="Schroeder M."/>
            <person name="Brambilla E."/>
            <person name="Klenk H.-P."/>
            <person name="Eisen J.A."/>
        </authorList>
    </citation>
    <scope>NUCLEOTIDE SEQUENCE [LARGE SCALE GENOMIC DNA]</scope>
    <source>
        <strain evidence="2">ATCC 49306 / DSM 6799 / DCB-1</strain>
    </source>
</reference>
<keyword evidence="2" id="KW-1185">Reference proteome</keyword>
<dbReference type="Proteomes" id="UP000006055">
    <property type="component" value="Chromosome"/>
</dbReference>